<dbReference type="PANTHER" id="PTHR40590:SF1">
    <property type="entry name" value="CYTOPLASMIC PROTEIN"/>
    <property type="match status" value="1"/>
</dbReference>
<organism evidence="2 3">
    <name type="scientific">Pontixanthobacter rizhaonensis</name>
    <dbReference type="NCBI Taxonomy" id="2730337"/>
    <lineage>
        <taxon>Bacteria</taxon>
        <taxon>Pseudomonadati</taxon>
        <taxon>Pseudomonadota</taxon>
        <taxon>Alphaproteobacteria</taxon>
        <taxon>Sphingomonadales</taxon>
        <taxon>Erythrobacteraceae</taxon>
        <taxon>Pontixanthobacter</taxon>
    </lineage>
</organism>
<gene>
    <name evidence="2" type="ORF">HKD42_04755</name>
</gene>
<dbReference type="EMBL" id="JABCRE010000002">
    <property type="protein sequence ID" value="NMW31361.1"/>
    <property type="molecule type" value="Genomic_DNA"/>
</dbReference>
<keyword evidence="3" id="KW-1185">Reference proteome</keyword>
<dbReference type="InterPro" id="IPR047111">
    <property type="entry name" value="YbaP-like"/>
</dbReference>
<sequence length="311" mass="33636">MNTYKNALASTAAGIAMLFSTTACAQQQQKPTPVASTEVAIEDAKPAGPALWKVADEDTTIYLFGTVHLLPEGIDWYTPKVANALAASDKLVTEIHMEKGSEAAAGQYMMGEGSFTDGRKVRDLLNEEQKAAYEAALGKLGVPAPAFDGFEPWFVAMNMSIIPLLQKGYSPDAGVESALEEKAGDMARGELETVAFQTSVFDGLPMNVQVNYMMEVATNIDDVVPMLDKMVDEWAEGDADALAELMNEGLSDPVLAEALLYNRNANWTDWIDNRMDTPGTVFIAVGAGHLAGEKSVQDMLEDRDIEVTRVQ</sequence>
<comment type="caution">
    <text evidence="2">The sequence shown here is derived from an EMBL/GenBank/DDBJ whole genome shotgun (WGS) entry which is preliminary data.</text>
</comment>
<dbReference type="Proteomes" id="UP000561181">
    <property type="component" value="Unassembled WGS sequence"/>
</dbReference>
<dbReference type="InterPro" id="IPR002816">
    <property type="entry name" value="TraB/PrgY/GumN_fam"/>
</dbReference>
<feature type="signal peptide" evidence="1">
    <location>
        <begin position="1"/>
        <end position="25"/>
    </location>
</feature>
<protein>
    <submittedName>
        <fullName evidence="2">TraB/GumN family protein</fullName>
    </submittedName>
</protein>
<evidence type="ECO:0000256" key="1">
    <source>
        <dbReference type="SAM" id="SignalP"/>
    </source>
</evidence>
<evidence type="ECO:0000313" key="3">
    <source>
        <dbReference type="Proteomes" id="UP000561181"/>
    </source>
</evidence>
<dbReference type="RefSeq" id="WP_170010783.1">
    <property type="nucleotide sequence ID" value="NZ_JABCRE010000002.1"/>
</dbReference>
<dbReference type="CDD" id="cd14789">
    <property type="entry name" value="Tiki"/>
    <property type="match status" value="1"/>
</dbReference>
<dbReference type="PROSITE" id="PS51257">
    <property type="entry name" value="PROKAR_LIPOPROTEIN"/>
    <property type="match status" value="1"/>
</dbReference>
<accession>A0A848QCM7</accession>
<proteinExistence type="predicted"/>
<reference evidence="2 3" key="1">
    <citation type="submission" date="2020-04" db="EMBL/GenBank/DDBJ databases">
        <authorList>
            <person name="Liu A."/>
        </authorList>
    </citation>
    <scope>NUCLEOTIDE SEQUENCE [LARGE SCALE GENOMIC DNA]</scope>
    <source>
        <strain evidence="2 3">RZ02</strain>
    </source>
</reference>
<name>A0A848QCM7_9SPHN</name>
<dbReference type="Pfam" id="PF01963">
    <property type="entry name" value="TraB_PrgY_gumN"/>
    <property type="match status" value="1"/>
</dbReference>
<feature type="chain" id="PRO_5032366290" evidence="1">
    <location>
        <begin position="26"/>
        <end position="311"/>
    </location>
</feature>
<dbReference type="PANTHER" id="PTHR40590">
    <property type="entry name" value="CYTOPLASMIC PROTEIN-RELATED"/>
    <property type="match status" value="1"/>
</dbReference>
<keyword evidence="1" id="KW-0732">Signal</keyword>
<dbReference type="AlphaFoldDB" id="A0A848QCM7"/>
<evidence type="ECO:0000313" key="2">
    <source>
        <dbReference type="EMBL" id="NMW31361.1"/>
    </source>
</evidence>